<keyword evidence="3" id="KW-1185">Reference proteome</keyword>
<reference evidence="1" key="1">
    <citation type="journal article" date="2016" name="Nat. Genet.">
        <title>A high-quality carrot genome assembly provides new insights into carotenoid accumulation and asterid genome evolution.</title>
        <authorList>
            <person name="Iorizzo M."/>
            <person name="Ellison S."/>
            <person name="Senalik D."/>
            <person name="Zeng P."/>
            <person name="Satapoomin P."/>
            <person name="Huang J."/>
            <person name="Bowman M."/>
            <person name="Iovene M."/>
            <person name="Sanseverino W."/>
            <person name="Cavagnaro P."/>
            <person name="Yildiz M."/>
            <person name="Macko-Podgorni A."/>
            <person name="Moranska E."/>
            <person name="Grzebelus E."/>
            <person name="Grzebelus D."/>
            <person name="Ashrafi H."/>
            <person name="Zheng Z."/>
            <person name="Cheng S."/>
            <person name="Spooner D."/>
            <person name="Van Deynze A."/>
            <person name="Simon P."/>
        </authorList>
    </citation>
    <scope>NUCLEOTIDE SEQUENCE [LARGE SCALE GENOMIC DNA]</scope>
    <source>
        <tissue evidence="1">Leaf</tissue>
    </source>
</reference>
<name>A0A164VKE3_DAUCS</name>
<dbReference type="Proteomes" id="UP000077755">
    <property type="component" value="Chromosome 6"/>
</dbReference>
<dbReference type="AlphaFoldDB" id="A0A164VKE3"/>
<proteinExistence type="predicted"/>
<dbReference type="OMA" id="HFDANIC"/>
<evidence type="ECO:0000313" key="1">
    <source>
        <dbReference type="EMBL" id="KZM90478.1"/>
    </source>
</evidence>
<evidence type="ECO:0000313" key="2">
    <source>
        <dbReference type="EMBL" id="WOH04585.1"/>
    </source>
</evidence>
<accession>A0A164VKE3</accession>
<dbReference type="EMBL" id="CP093348">
    <property type="protein sequence ID" value="WOH04585.1"/>
    <property type="molecule type" value="Genomic_DNA"/>
</dbReference>
<reference evidence="2" key="2">
    <citation type="submission" date="2022-03" db="EMBL/GenBank/DDBJ databases">
        <title>Draft title - Genomic analysis of global carrot germplasm unveils the trajectory of domestication and the origin of high carotenoid orange carrot.</title>
        <authorList>
            <person name="Iorizzo M."/>
            <person name="Ellison S."/>
            <person name="Senalik D."/>
            <person name="Macko-Podgorni A."/>
            <person name="Grzebelus D."/>
            <person name="Bostan H."/>
            <person name="Rolling W."/>
            <person name="Curaba J."/>
            <person name="Simon P."/>
        </authorList>
    </citation>
    <scope>NUCLEOTIDE SEQUENCE</scope>
    <source>
        <tissue evidence="2">Leaf</tissue>
    </source>
</reference>
<gene>
    <name evidence="1" type="ORF">DCAR_022157</name>
    <name evidence="2" type="ORF">DCAR_0623995</name>
</gene>
<evidence type="ECO:0000313" key="3">
    <source>
        <dbReference type="Proteomes" id="UP000077755"/>
    </source>
</evidence>
<dbReference type="PANTHER" id="PTHR34835">
    <property type="entry name" value="OS07G0283600 PROTEIN-RELATED"/>
    <property type="match status" value="1"/>
</dbReference>
<organism evidence="1">
    <name type="scientific">Daucus carota subsp. sativus</name>
    <name type="common">Carrot</name>
    <dbReference type="NCBI Taxonomy" id="79200"/>
    <lineage>
        <taxon>Eukaryota</taxon>
        <taxon>Viridiplantae</taxon>
        <taxon>Streptophyta</taxon>
        <taxon>Embryophyta</taxon>
        <taxon>Tracheophyta</taxon>
        <taxon>Spermatophyta</taxon>
        <taxon>Magnoliopsida</taxon>
        <taxon>eudicotyledons</taxon>
        <taxon>Gunneridae</taxon>
        <taxon>Pentapetalae</taxon>
        <taxon>asterids</taxon>
        <taxon>campanulids</taxon>
        <taxon>Apiales</taxon>
        <taxon>Apiaceae</taxon>
        <taxon>Apioideae</taxon>
        <taxon>Scandiceae</taxon>
        <taxon>Daucinae</taxon>
        <taxon>Daucus</taxon>
        <taxon>Daucus sect. Daucus</taxon>
    </lineage>
</organism>
<sequence length="273" mass="31018">MCHARYLCMEVLYGRLVSYSGIGGCIGCVEYEREPCVTTDGHCDIAFAKHEKARVGSATPRISEARKRAVKSISRRAHLGVRRTPPKRDQAKKGRSYEGYIHKEFSPCILTNVMRNLSEAQVQWVKRAGFEYLLGFSMMTYTHRLAYRIVDAFCSKTCELQLKAGSIVVTESLVHKILGLPQGDLDIALKKGKVKKTTWDEQYPSTSISPGKVRDMMKKSKLADNNFKMNFLILVYNFFIEANQNMYISRRLLSFEGNSTPITRATRDIPKVL</sequence>
<dbReference type="PANTHER" id="PTHR34835:SF90">
    <property type="entry name" value="AMINOTRANSFERASE-LIKE PLANT MOBILE DOMAIN-CONTAINING PROTEIN"/>
    <property type="match status" value="1"/>
</dbReference>
<protein>
    <submittedName>
        <fullName evidence="1">Uncharacterized protein</fullName>
    </submittedName>
</protein>
<dbReference type="EMBL" id="LNRQ01000006">
    <property type="protein sequence ID" value="KZM90478.1"/>
    <property type="molecule type" value="Genomic_DNA"/>
</dbReference>
<dbReference type="Gramene" id="KZM90478">
    <property type="protein sequence ID" value="KZM90478"/>
    <property type="gene ID" value="DCAR_022157"/>
</dbReference>